<organism evidence="7 8">
    <name type="scientific">Streptomyces prunicolor</name>
    <dbReference type="NCBI Taxonomy" id="67348"/>
    <lineage>
        <taxon>Bacteria</taxon>
        <taxon>Bacillati</taxon>
        <taxon>Actinomycetota</taxon>
        <taxon>Actinomycetes</taxon>
        <taxon>Kitasatosporales</taxon>
        <taxon>Streptomycetaceae</taxon>
        <taxon>Streptomyces</taxon>
    </lineage>
</organism>
<comment type="similarity">
    <text evidence="1">Belongs to the glycosyl hydrolase 2 family.</text>
</comment>
<feature type="domain" description="Glycoside hydrolase family 2 immunoglobulin-like beta-sandwich" evidence="4">
    <location>
        <begin position="237"/>
        <end position="344"/>
    </location>
</feature>
<sequence length="916" mass="98976">MFHRPAVPPLLRGRLATAAVALGLLGTLTTSAWAGARESSPPPRAQLPVTAVRSTAGTATPLSGYAIQSSAKVADSAAAISSPGYPATGWHPAGARSTVLAALIADGVYPDPFYSTNQQKIPKADFQVPWWYRSDFTVTDLGKRTYLDFSGVISAADVYVNGKRIAKATDVNGAYTQHELDVTSLVRSGTNTVAFRIRPNDPNKNLTMGWIDWLQPPPDENMGIARDVLVRRGGPVALRDAHVVTKLAVPSLATADLTVKAQARNDSNAPVTAQVRGSIGSTAFEKTVSLAAHETKTITFGLHLNSPKVWWPAGMGGQPLYGLDLSASVNGAPSDTAHQTFGIRDVQAPLNSDGARQYRINGRKLLIKGGGWSPDEFLRWDKTYVEDRLKYALDLGLNTIRLEGHIEPDEFFDLADRYGILTLPGWECCDKWEGQVNGDERGDPWTAADYPVAKTSMTAEAARLRDHPSVISFLIGSDFAPDAKIEKTYLDALKAADWKTPVVAAASDNSSPVSGSSGMKMTGPYDWIPPNYWYAKREGGATGFNSETSAGPDIPTLDTLRRMMTPAELATLWKDPSAKQYHRSPSATFNTLKLYDNALTGRYGPPTSLTDYVRKAQLAQYENVRAQFEAYERNATDASKPATGVVYWMFNSGWTSLHWQLMDRYLDQGGAYFGAKKANEPLHIQYSYDDRSVVVVNNRNASARQLTAHATLFNTDGTPKYDKKVTGVKVAGGGAHSTALTLPSPSSVSGLSTTYLVRLTLTDASGKEVSRNVYWLSSKPDTLDWAHTDWYYTPTTSYADLKGLNSMAQAPVSATASTNADAHGMSTTTVTVRNSGTGKGSGKGSGKTPALLTDVHLVDSAGKPVLPVQWSDNEVSLWPGESTTLTATYRTADLHGSAPRVRVSGWNTPERTIPAR</sequence>
<dbReference type="InterPro" id="IPR017853">
    <property type="entry name" value="GH"/>
</dbReference>
<evidence type="ECO:0000313" key="7">
    <source>
        <dbReference type="EMBL" id="MDV7215038.1"/>
    </source>
</evidence>
<dbReference type="InterPro" id="IPR036156">
    <property type="entry name" value="Beta-gal/glucu_dom_sf"/>
</dbReference>
<keyword evidence="2" id="KW-0378">Hydrolase</keyword>
<dbReference type="SUPFAM" id="SSF49303">
    <property type="entry name" value="beta-Galactosidase/glucuronidase domain"/>
    <property type="match status" value="3"/>
</dbReference>
<evidence type="ECO:0000259" key="4">
    <source>
        <dbReference type="Pfam" id="PF00703"/>
    </source>
</evidence>
<protein>
    <submittedName>
        <fullName evidence="7">Exo-beta-D-glucosaminidase</fullName>
    </submittedName>
</protein>
<gene>
    <name evidence="7" type="ORF">R5A26_03640</name>
</gene>
<evidence type="ECO:0000256" key="2">
    <source>
        <dbReference type="ARBA" id="ARBA00022801"/>
    </source>
</evidence>
<evidence type="ECO:0000313" key="8">
    <source>
        <dbReference type="Proteomes" id="UP001187346"/>
    </source>
</evidence>
<keyword evidence="3" id="KW-0326">Glycosidase</keyword>
<dbReference type="Gene3D" id="2.60.40.10">
    <property type="entry name" value="Immunoglobulins"/>
    <property type="match status" value="3"/>
</dbReference>
<accession>A0ABU4F381</accession>
<reference evidence="7 8" key="1">
    <citation type="submission" date="2023-10" db="EMBL/GenBank/DDBJ databases">
        <title>Characterization of rhizosphere-enriched actinobacteria from wheat plants lab-grown on chernevaya soil.</title>
        <authorList>
            <person name="Tikhonova E.N."/>
            <person name="Konopkin A."/>
            <person name="Kravchenko I.K."/>
        </authorList>
    </citation>
    <scope>NUCLEOTIDE SEQUENCE [LARGE SCALE GENOMIC DNA]</scope>
    <source>
        <strain evidence="7 8">RR29</strain>
    </source>
</reference>
<dbReference type="InterPro" id="IPR006102">
    <property type="entry name" value="Ig-like_GH2"/>
</dbReference>
<keyword evidence="8" id="KW-1185">Reference proteome</keyword>
<dbReference type="SUPFAM" id="SSF49785">
    <property type="entry name" value="Galactose-binding domain-like"/>
    <property type="match status" value="1"/>
</dbReference>
<comment type="caution">
    <text evidence="7">The sequence shown here is derived from an EMBL/GenBank/DDBJ whole genome shotgun (WGS) entry which is preliminary data.</text>
</comment>
<dbReference type="InterPro" id="IPR008979">
    <property type="entry name" value="Galactose-bd-like_sf"/>
</dbReference>
<dbReference type="SUPFAM" id="SSF51445">
    <property type="entry name" value="(Trans)glycosidases"/>
    <property type="match status" value="1"/>
</dbReference>
<dbReference type="Pfam" id="PF00703">
    <property type="entry name" value="Glyco_hydro_2"/>
    <property type="match status" value="1"/>
</dbReference>
<evidence type="ECO:0000256" key="1">
    <source>
        <dbReference type="ARBA" id="ARBA00007401"/>
    </source>
</evidence>
<dbReference type="Gene3D" id="2.60.120.260">
    <property type="entry name" value="Galactose-binding domain-like"/>
    <property type="match status" value="1"/>
</dbReference>
<proteinExistence type="inferred from homology"/>
<dbReference type="PANTHER" id="PTHR43536:SF1">
    <property type="entry name" value="MANNOSYLGLYCOPROTEIN ENDO-BETA-MANNOSIDASE"/>
    <property type="match status" value="1"/>
</dbReference>
<dbReference type="PANTHER" id="PTHR43536">
    <property type="entry name" value="MANNOSYLGLYCOPROTEIN ENDO-BETA-MANNOSIDASE"/>
    <property type="match status" value="1"/>
</dbReference>
<feature type="domain" description="Beta-mannosidase-like galactose-binding" evidence="6">
    <location>
        <begin position="87"/>
        <end position="199"/>
    </location>
</feature>
<dbReference type="Proteomes" id="UP001187346">
    <property type="component" value="Unassembled WGS sequence"/>
</dbReference>
<dbReference type="InterPro" id="IPR054593">
    <property type="entry name" value="Beta-mannosidase-like_N2"/>
</dbReference>
<dbReference type="InterPro" id="IPR013783">
    <property type="entry name" value="Ig-like_fold"/>
</dbReference>
<dbReference type="InterPro" id="IPR043534">
    <property type="entry name" value="EBDG/EBM"/>
</dbReference>
<dbReference type="RefSeq" id="WP_317770079.1">
    <property type="nucleotide sequence ID" value="NZ_JAWMAJ010000008.1"/>
</dbReference>
<evidence type="ECO:0000259" key="6">
    <source>
        <dbReference type="Pfam" id="PF22666"/>
    </source>
</evidence>
<dbReference type="InterPro" id="IPR041351">
    <property type="entry name" value="Ig_GlcNase"/>
</dbReference>
<dbReference type="Pfam" id="PF18368">
    <property type="entry name" value="Ig_GlcNase"/>
    <property type="match status" value="1"/>
</dbReference>
<feature type="domain" description="Exo-beta-D-glucosaminidase Ig-fold" evidence="5">
    <location>
        <begin position="790"/>
        <end position="908"/>
    </location>
</feature>
<dbReference type="Pfam" id="PF22666">
    <property type="entry name" value="Glyco_hydro_2_N2"/>
    <property type="match status" value="1"/>
</dbReference>
<evidence type="ECO:0000259" key="5">
    <source>
        <dbReference type="Pfam" id="PF18368"/>
    </source>
</evidence>
<name>A0ABU4F381_9ACTN</name>
<dbReference type="Gene3D" id="3.20.20.80">
    <property type="entry name" value="Glycosidases"/>
    <property type="match status" value="1"/>
</dbReference>
<dbReference type="EMBL" id="JAWMAJ010000008">
    <property type="protein sequence ID" value="MDV7215038.1"/>
    <property type="molecule type" value="Genomic_DNA"/>
</dbReference>
<evidence type="ECO:0000256" key="3">
    <source>
        <dbReference type="ARBA" id="ARBA00023295"/>
    </source>
</evidence>